<keyword evidence="4" id="KW-0633">Potassium transport</keyword>
<keyword evidence="7 10" id="KW-1133">Transmembrane helix</keyword>
<dbReference type="InterPro" id="IPR036291">
    <property type="entry name" value="NAD(P)-bd_dom_sf"/>
</dbReference>
<evidence type="ECO:0000259" key="11">
    <source>
        <dbReference type="PROSITE" id="PS51201"/>
    </source>
</evidence>
<evidence type="ECO:0000256" key="9">
    <source>
        <dbReference type="ARBA" id="ARBA00023136"/>
    </source>
</evidence>
<dbReference type="SUPFAM" id="SSF51735">
    <property type="entry name" value="NAD(P)-binding Rossmann-fold domains"/>
    <property type="match status" value="1"/>
</dbReference>
<keyword evidence="3" id="KW-0050">Antiport</keyword>
<keyword evidence="9 10" id="KW-0472">Membrane</keyword>
<dbReference type="Pfam" id="PF00999">
    <property type="entry name" value="Na_H_Exchanger"/>
    <property type="match status" value="1"/>
</dbReference>
<proteinExistence type="predicted"/>
<feature type="transmembrane region" description="Helical" evidence="10">
    <location>
        <begin position="210"/>
        <end position="228"/>
    </location>
</feature>
<evidence type="ECO:0000256" key="8">
    <source>
        <dbReference type="ARBA" id="ARBA00023065"/>
    </source>
</evidence>
<feature type="transmembrane region" description="Helical" evidence="10">
    <location>
        <begin position="385"/>
        <end position="404"/>
    </location>
</feature>
<dbReference type="Pfam" id="PF02254">
    <property type="entry name" value="TrkA_N"/>
    <property type="match status" value="1"/>
</dbReference>
<dbReference type="InterPro" id="IPR006153">
    <property type="entry name" value="Cation/H_exchanger_TM"/>
</dbReference>
<dbReference type="RefSeq" id="WP_201687682.1">
    <property type="nucleotide sequence ID" value="NZ_JAEQND010000002.1"/>
</dbReference>
<dbReference type="Gene3D" id="1.20.1530.20">
    <property type="match status" value="1"/>
</dbReference>
<evidence type="ECO:0000313" key="13">
    <source>
        <dbReference type="Proteomes" id="UP000622707"/>
    </source>
</evidence>
<feature type="transmembrane region" description="Helical" evidence="10">
    <location>
        <begin position="176"/>
        <end position="198"/>
    </location>
</feature>
<keyword evidence="13" id="KW-1185">Reference proteome</keyword>
<feature type="transmembrane region" description="Helical" evidence="10">
    <location>
        <begin position="115"/>
        <end position="137"/>
    </location>
</feature>
<evidence type="ECO:0000256" key="1">
    <source>
        <dbReference type="ARBA" id="ARBA00004141"/>
    </source>
</evidence>
<evidence type="ECO:0000256" key="7">
    <source>
        <dbReference type="ARBA" id="ARBA00022989"/>
    </source>
</evidence>
<dbReference type="InterPro" id="IPR038770">
    <property type="entry name" value="Na+/solute_symporter_sf"/>
</dbReference>
<evidence type="ECO:0000256" key="10">
    <source>
        <dbReference type="SAM" id="Phobius"/>
    </source>
</evidence>
<dbReference type="PANTHER" id="PTHR46157:SF4">
    <property type="entry name" value="K(+) EFFLUX ANTIPORTER 3, CHLOROPLASTIC"/>
    <property type="match status" value="1"/>
</dbReference>
<accession>A0ABS1JJQ7</accession>
<feature type="transmembrane region" description="Helical" evidence="10">
    <location>
        <begin position="48"/>
        <end position="72"/>
    </location>
</feature>
<feature type="transmembrane region" description="Helical" evidence="10">
    <location>
        <begin position="84"/>
        <end position="103"/>
    </location>
</feature>
<keyword evidence="8" id="KW-0406">Ion transport</keyword>
<feature type="domain" description="RCK N-terminal" evidence="11">
    <location>
        <begin position="434"/>
        <end position="551"/>
    </location>
</feature>
<dbReference type="Gene3D" id="3.40.50.720">
    <property type="entry name" value="NAD(P)-binding Rossmann-like Domain"/>
    <property type="match status" value="1"/>
</dbReference>
<evidence type="ECO:0000256" key="4">
    <source>
        <dbReference type="ARBA" id="ARBA00022538"/>
    </source>
</evidence>
<reference evidence="12 13" key="1">
    <citation type="journal article" date="2017" name="Int. J. Syst. Evol. Microbiol.">
        <title>Ramlibacter alkalitolerans sp. nov., alkali-tolerant bacterium isolated from soil of ginseng.</title>
        <authorList>
            <person name="Lee D.H."/>
            <person name="Cha C.J."/>
        </authorList>
    </citation>
    <scope>NUCLEOTIDE SEQUENCE [LARGE SCALE GENOMIC DNA]</scope>
    <source>
        <strain evidence="12 13">KACC 19305</strain>
    </source>
</reference>
<name>A0ABS1JJQ7_9BURK</name>
<evidence type="ECO:0000313" key="12">
    <source>
        <dbReference type="EMBL" id="MBL0424457.1"/>
    </source>
</evidence>
<feature type="transmembrane region" description="Helical" evidence="10">
    <location>
        <begin position="248"/>
        <end position="281"/>
    </location>
</feature>
<organism evidence="12 13">
    <name type="scientific">Ramlibacter alkalitolerans</name>
    <dbReference type="NCBI Taxonomy" id="2039631"/>
    <lineage>
        <taxon>Bacteria</taxon>
        <taxon>Pseudomonadati</taxon>
        <taxon>Pseudomonadota</taxon>
        <taxon>Betaproteobacteria</taxon>
        <taxon>Burkholderiales</taxon>
        <taxon>Comamonadaceae</taxon>
        <taxon>Ramlibacter</taxon>
    </lineage>
</organism>
<feature type="transmembrane region" description="Helical" evidence="10">
    <location>
        <begin position="22"/>
        <end position="41"/>
    </location>
</feature>
<gene>
    <name evidence="12" type="ORF">JI746_04980</name>
</gene>
<comment type="caution">
    <text evidence="12">The sequence shown here is derived from an EMBL/GenBank/DDBJ whole genome shotgun (WGS) entry which is preliminary data.</text>
</comment>
<evidence type="ECO:0000256" key="2">
    <source>
        <dbReference type="ARBA" id="ARBA00022448"/>
    </source>
</evidence>
<feature type="transmembrane region" description="Helical" evidence="10">
    <location>
        <begin position="323"/>
        <end position="347"/>
    </location>
</feature>
<dbReference type="EMBL" id="JAEQND010000002">
    <property type="protein sequence ID" value="MBL0424457.1"/>
    <property type="molecule type" value="Genomic_DNA"/>
</dbReference>
<evidence type="ECO:0000256" key="3">
    <source>
        <dbReference type="ARBA" id="ARBA00022449"/>
    </source>
</evidence>
<feature type="transmembrane region" description="Helical" evidence="10">
    <location>
        <begin position="143"/>
        <end position="164"/>
    </location>
</feature>
<keyword evidence="2" id="KW-0813">Transport</keyword>
<comment type="subcellular location">
    <subcellularLocation>
        <location evidence="1">Membrane</location>
        <topology evidence="1">Multi-pass membrane protein</topology>
    </subcellularLocation>
</comment>
<feature type="transmembrane region" description="Helical" evidence="10">
    <location>
        <begin position="359"/>
        <end position="379"/>
    </location>
</feature>
<dbReference type="InterPro" id="IPR003148">
    <property type="entry name" value="RCK_N"/>
</dbReference>
<keyword evidence="5 10" id="KW-0812">Transmembrane</keyword>
<sequence length="594" mass="63261">MPGRPARPRTAPLMDHAASLPFLRETLLFLALVGILIPLLQRFRINQVIGFLVVGVIAGPYGSGSLVAQFPVLSVLTFPSQEGVHALADLGVIFLMFLIGLELSIPRVWELRRWVFGAGSAQVLLSGFLIAALAWMFGNKASVALVLGLVLSLSSTAVVMQLLVESRALATPVGQASFSVLMFQDVAVVPILIVVELVGRESGSGLFQKLGFQVLAALLVVVLVLALGPRLVRPLFRTFARRHQPEVFTALCLLVVLSIGGATAAAGLSMAMGAFLAGLLLAETEYRHEVEITVEPFKGLLMGLFFMSVGMEIDPREVLREPLWLTASVVGLLALKAVVAASVLKVAGLKRGQAIEAGLLLGQGGEFAFIVIGTAMAAGTLTQSIGQFMFLVVSLSLLVTPLAARLGHRVGRWIDAESLQHQHEGQESVLPRATGHVVVIGFGRVGRMLGEVLAAQAVPFIAVEHDGDRAARLREQGFPVYYGNAARIELLRKLKLDEAASLVVTMDSPSAARRVVQAAREQAPHLKIFARSHDEAHARELEAAGATRVVPEMLEAGLLLTSHALGSQGLGAGDIEGIIAAERARRSGAEVGWR</sequence>
<keyword evidence="6" id="KW-0630">Potassium</keyword>
<dbReference type="Proteomes" id="UP000622707">
    <property type="component" value="Unassembled WGS sequence"/>
</dbReference>
<protein>
    <submittedName>
        <fullName evidence="12">Cation:proton antiporter</fullName>
    </submittedName>
</protein>
<evidence type="ECO:0000256" key="5">
    <source>
        <dbReference type="ARBA" id="ARBA00022692"/>
    </source>
</evidence>
<evidence type="ECO:0000256" key="6">
    <source>
        <dbReference type="ARBA" id="ARBA00022958"/>
    </source>
</evidence>
<dbReference type="PANTHER" id="PTHR46157">
    <property type="entry name" value="K(+) EFFLUX ANTIPORTER 3, CHLOROPLASTIC"/>
    <property type="match status" value="1"/>
</dbReference>
<dbReference type="PROSITE" id="PS51201">
    <property type="entry name" value="RCK_N"/>
    <property type="match status" value="1"/>
</dbReference>